<dbReference type="Gene3D" id="2.60.200.20">
    <property type="match status" value="1"/>
</dbReference>
<dbReference type="SMART" id="SM00240">
    <property type="entry name" value="FHA"/>
    <property type="match status" value="1"/>
</dbReference>
<dbReference type="Proteomes" id="UP000054350">
    <property type="component" value="Unassembled WGS sequence"/>
</dbReference>
<reference evidence="4" key="2">
    <citation type="submission" date="2009-11" db="EMBL/GenBank/DDBJ databases">
        <title>The Genome Sequence of Allomyces macrogynus strain ATCC 38327.</title>
        <authorList>
            <consortium name="The Broad Institute Genome Sequencing Platform"/>
            <person name="Russ C."/>
            <person name="Cuomo C."/>
            <person name="Shea T."/>
            <person name="Young S.K."/>
            <person name="Zeng Q."/>
            <person name="Koehrsen M."/>
            <person name="Haas B."/>
            <person name="Borodovsky M."/>
            <person name="Guigo R."/>
            <person name="Alvarado L."/>
            <person name="Berlin A."/>
            <person name="Borenstein D."/>
            <person name="Chen Z."/>
            <person name="Engels R."/>
            <person name="Freedman E."/>
            <person name="Gellesch M."/>
            <person name="Goldberg J."/>
            <person name="Griggs A."/>
            <person name="Gujja S."/>
            <person name="Heiman D."/>
            <person name="Hepburn T."/>
            <person name="Howarth C."/>
            <person name="Jen D."/>
            <person name="Larson L."/>
            <person name="Lewis B."/>
            <person name="Mehta T."/>
            <person name="Park D."/>
            <person name="Pearson M."/>
            <person name="Roberts A."/>
            <person name="Saif S."/>
            <person name="Shenoy N."/>
            <person name="Sisk P."/>
            <person name="Stolte C."/>
            <person name="Sykes S."/>
            <person name="Walk T."/>
            <person name="White J."/>
            <person name="Yandava C."/>
            <person name="Burger G."/>
            <person name="Gray M.W."/>
            <person name="Holland P.W.H."/>
            <person name="King N."/>
            <person name="Lang F.B.F."/>
            <person name="Roger A.J."/>
            <person name="Ruiz-Trillo I."/>
            <person name="Lander E."/>
            <person name="Nusbaum C."/>
        </authorList>
    </citation>
    <scope>NUCLEOTIDE SEQUENCE [LARGE SCALE GENOMIC DNA]</scope>
    <source>
        <strain evidence="4">ATCC 38327</strain>
    </source>
</reference>
<evidence type="ECO:0000259" key="2">
    <source>
        <dbReference type="PROSITE" id="PS50006"/>
    </source>
</evidence>
<accession>A0A0L0S5G2</accession>
<dbReference type="STRING" id="578462.A0A0L0S5G2"/>
<feature type="domain" description="FHA" evidence="2">
    <location>
        <begin position="135"/>
        <end position="205"/>
    </location>
</feature>
<feature type="compositionally biased region" description="Low complexity" evidence="1">
    <location>
        <begin position="255"/>
        <end position="266"/>
    </location>
</feature>
<feature type="compositionally biased region" description="Low complexity" evidence="1">
    <location>
        <begin position="365"/>
        <end position="378"/>
    </location>
</feature>
<dbReference type="EMBL" id="GG745332">
    <property type="protein sequence ID" value="KNE57656.1"/>
    <property type="molecule type" value="Genomic_DNA"/>
</dbReference>
<dbReference type="AlphaFoldDB" id="A0A0L0S5G2"/>
<dbReference type="InterPro" id="IPR000253">
    <property type="entry name" value="FHA_dom"/>
</dbReference>
<feature type="region of interest" description="Disordered" evidence="1">
    <location>
        <begin position="255"/>
        <end position="278"/>
    </location>
</feature>
<keyword evidence="4" id="KW-1185">Reference proteome</keyword>
<sequence length="530" mass="53717">MASSARTSAAAYAGAPPVPPVPPVPAAWLAQYAAANTAAPSASSPSPRPLALASVPTISLSPALASLAHMTPARASALAGRAPASSMSANAQPPPAAVTGALYYAPYAGLVLAAPSLPSLPPLLRLPLPGDGAVVTVGRLIEKRSSNVPAPMYTLDAPSPTTHRLRLKSKVISRHHARFFRAAGARYFVQDTRSSSGTFLNGRRLAAIGEDSAPVEVADGDLLQLGEDYDQNGVVHECLRFRIVLPPLPAEGEAAALAQPPQQQGPVDASPEVPPTTQTQRILPTAAATIPTSQGTSAPVAAAAAASEAAEAAAAAAPRRRGTTRSVVPGARSASMPPPTVPTNGSEIESVTIVNGTAPPPPTAPGTDTVPDPTGPSASALAAAETAAIWAHVLHISTFPTLTAPPPPPFVPEATPTPARPHLGTPAADDWVAAATALVDAPEAWISATARARAHTLVVARDRRVRALVMGLSGVVPDTAVATAIARLTEDERWPGAETVAVPVEGGEREEDGEEKRAGGEGGDGEGARS</sequence>
<dbReference type="VEuPathDB" id="FungiDB:AMAG_04521"/>
<feature type="region of interest" description="Disordered" evidence="1">
    <location>
        <begin position="358"/>
        <end position="378"/>
    </location>
</feature>
<feature type="region of interest" description="Disordered" evidence="1">
    <location>
        <begin position="314"/>
        <end position="346"/>
    </location>
</feature>
<evidence type="ECO:0000313" key="3">
    <source>
        <dbReference type="EMBL" id="KNE57656.1"/>
    </source>
</evidence>
<name>A0A0L0S5G2_ALLM3</name>
<protein>
    <recommendedName>
        <fullName evidence="2">FHA domain-containing protein</fullName>
    </recommendedName>
</protein>
<organism evidence="3 4">
    <name type="scientific">Allomyces macrogynus (strain ATCC 38327)</name>
    <name type="common">Allomyces javanicus var. macrogynus</name>
    <dbReference type="NCBI Taxonomy" id="578462"/>
    <lineage>
        <taxon>Eukaryota</taxon>
        <taxon>Fungi</taxon>
        <taxon>Fungi incertae sedis</taxon>
        <taxon>Blastocladiomycota</taxon>
        <taxon>Blastocladiomycetes</taxon>
        <taxon>Blastocladiales</taxon>
        <taxon>Blastocladiaceae</taxon>
        <taxon>Allomyces</taxon>
    </lineage>
</organism>
<dbReference type="PROSITE" id="PS50006">
    <property type="entry name" value="FHA_DOMAIN"/>
    <property type="match status" value="1"/>
</dbReference>
<feature type="region of interest" description="Disordered" evidence="1">
    <location>
        <begin position="494"/>
        <end position="530"/>
    </location>
</feature>
<evidence type="ECO:0000256" key="1">
    <source>
        <dbReference type="SAM" id="MobiDB-lite"/>
    </source>
</evidence>
<dbReference type="Pfam" id="PF00498">
    <property type="entry name" value="FHA"/>
    <property type="match status" value="1"/>
</dbReference>
<proteinExistence type="predicted"/>
<dbReference type="InterPro" id="IPR008984">
    <property type="entry name" value="SMAD_FHA_dom_sf"/>
</dbReference>
<reference evidence="3 4" key="1">
    <citation type="submission" date="2009-11" db="EMBL/GenBank/DDBJ databases">
        <title>Annotation of Allomyces macrogynus ATCC 38327.</title>
        <authorList>
            <consortium name="The Broad Institute Genome Sequencing Platform"/>
            <person name="Russ C."/>
            <person name="Cuomo C."/>
            <person name="Burger G."/>
            <person name="Gray M.W."/>
            <person name="Holland P.W.H."/>
            <person name="King N."/>
            <person name="Lang F.B.F."/>
            <person name="Roger A.J."/>
            <person name="Ruiz-Trillo I."/>
            <person name="Young S.K."/>
            <person name="Zeng Q."/>
            <person name="Gargeya S."/>
            <person name="Fitzgerald M."/>
            <person name="Haas B."/>
            <person name="Abouelleil A."/>
            <person name="Alvarado L."/>
            <person name="Arachchi H.M."/>
            <person name="Berlin A."/>
            <person name="Chapman S.B."/>
            <person name="Gearin G."/>
            <person name="Goldberg J."/>
            <person name="Griggs A."/>
            <person name="Gujja S."/>
            <person name="Hansen M."/>
            <person name="Heiman D."/>
            <person name="Howarth C."/>
            <person name="Larimer J."/>
            <person name="Lui A."/>
            <person name="MacDonald P.J.P."/>
            <person name="McCowen C."/>
            <person name="Montmayeur A."/>
            <person name="Murphy C."/>
            <person name="Neiman D."/>
            <person name="Pearson M."/>
            <person name="Priest M."/>
            <person name="Roberts A."/>
            <person name="Saif S."/>
            <person name="Shea T."/>
            <person name="Sisk P."/>
            <person name="Stolte C."/>
            <person name="Sykes S."/>
            <person name="Wortman J."/>
            <person name="Nusbaum C."/>
            <person name="Birren B."/>
        </authorList>
    </citation>
    <scope>NUCLEOTIDE SEQUENCE [LARGE SCALE GENOMIC DNA]</scope>
    <source>
        <strain evidence="3 4">ATCC 38327</strain>
    </source>
</reference>
<dbReference type="OrthoDB" id="687730at2759"/>
<dbReference type="eggNOG" id="KOG3872">
    <property type="taxonomic scope" value="Eukaryota"/>
</dbReference>
<evidence type="ECO:0000313" key="4">
    <source>
        <dbReference type="Proteomes" id="UP000054350"/>
    </source>
</evidence>
<dbReference type="SUPFAM" id="SSF49879">
    <property type="entry name" value="SMAD/FHA domain"/>
    <property type="match status" value="1"/>
</dbReference>
<gene>
    <name evidence="3" type="ORF">AMAG_04521</name>
</gene>